<accession>A0A2N4UH54</accession>
<dbReference type="InterPro" id="IPR030395">
    <property type="entry name" value="GP_PDE_dom"/>
</dbReference>
<keyword evidence="3" id="KW-1185">Reference proteome</keyword>
<proteinExistence type="predicted"/>
<dbReference type="GO" id="GO:0006629">
    <property type="term" value="P:lipid metabolic process"/>
    <property type="evidence" value="ECO:0007669"/>
    <property type="project" value="InterPro"/>
</dbReference>
<organism evidence="2 3">
    <name type="scientific">Pollutimonas nitritireducens</name>
    <dbReference type="NCBI Taxonomy" id="2045209"/>
    <lineage>
        <taxon>Bacteria</taxon>
        <taxon>Pseudomonadati</taxon>
        <taxon>Pseudomonadota</taxon>
        <taxon>Betaproteobacteria</taxon>
        <taxon>Burkholderiales</taxon>
        <taxon>Alcaligenaceae</taxon>
        <taxon>Pollutimonas</taxon>
    </lineage>
</organism>
<name>A0A2N4UH54_9BURK</name>
<dbReference type="SUPFAM" id="SSF51695">
    <property type="entry name" value="PLC-like phosphodiesterases"/>
    <property type="match status" value="1"/>
</dbReference>
<dbReference type="Gene3D" id="3.20.20.190">
    <property type="entry name" value="Phosphatidylinositol (PI) phosphodiesterase"/>
    <property type="match status" value="1"/>
</dbReference>
<evidence type="ECO:0000259" key="1">
    <source>
        <dbReference type="PROSITE" id="PS51704"/>
    </source>
</evidence>
<dbReference type="OrthoDB" id="9795622at2"/>
<dbReference type="RefSeq" id="WP_102069829.1">
    <property type="nucleotide sequence ID" value="NZ_PDNV01000005.1"/>
</dbReference>
<protein>
    <submittedName>
        <fullName evidence="2">Glycerophosphodiester phosphodiesterase</fullName>
    </submittedName>
</protein>
<dbReference type="InterPro" id="IPR017946">
    <property type="entry name" value="PLC-like_Pdiesterase_TIM-brl"/>
</dbReference>
<gene>
    <name evidence="2" type="ORF">CR155_08290</name>
</gene>
<dbReference type="EMBL" id="PDNV01000005">
    <property type="protein sequence ID" value="PLC54371.1"/>
    <property type="molecule type" value="Genomic_DNA"/>
</dbReference>
<dbReference type="NCBIfam" id="NF006989">
    <property type="entry name" value="PRK09454.1"/>
    <property type="match status" value="1"/>
</dbReference>
<evidence type="ECO:0000313" key="2">
    <source>
        <dbReference type="EMBL" id="PLC54371.1"/>
    </source>
</evidence>
<dbReference type="Proteomes" id="UP000234328">
    <property type="component" value="Unassembled WGS sequence"/>
</dbReference>
<sequence length="249" mass="27150">MSSTWPYPKLIAHRGAGRHAPENTLAAVRTGVRHGFTMMEYDVKLSRDGVAILLHDDTVDRSSNGCGRAADMTLKELAELDFGAWTSKEYAGEPIATLASIASYTLANGIRSNIEIKPTTGAEAETGRHVARLAQRLWAGADIPPLLSSFSEVALAAAMKEAPQLPRALLIEHDVPDDWEDRIKRLGCLGLNLNHRYTTLPLVRALRNGGYTLAIWTVNDMARAQELLNWGCNAIVTDEITHITPASLA</sequence>
<comment type="caution">
    <text evidence="2">The sequence shown here is derived from an EMBL/GenBank/DDBJ whole genome shotgun (WGS) entry which is preliminary data.</text>
</comment>
<dbReference type="PANTHER" id="PTHR46211:SF1">
    <property type="entry name" value="GLYCEROPHOSPHODIESTER PHOSPHODIESTERASE, CYTOPLASMIC"/>
    <property type="match status" value="1"/>
</dbReference>
<dbReference type="AlphaFoldDB" id="A0A2N4UH54"/>
<dbReference type="GO" id="GO:0008081">
    <property type="term" value="F:phosphoric diester hydrolase activity"/>
    <property type="evidence" value="ECO:0007669"/>
    <property type="project" value="InterPro"/>
</dbReference>
<dbReference type="PANTHER" id="PTHR46211">
    <property type="entry name" value="GLYCEROPHOSPHORYL DIESTER PHOSPHODIESTERASE"/>
    <property type="match status" value="1"/>
</dbReference>
<reference evidence="2 3" key="1">
    <citation type="submission" date="2017-10" db="EMBL/GenBank/DDBJ databases">
        <title>Two draft genome sequences of Pusillimonas sp. strains isolated from a nitrate- and radionuclide-contaminated groundwater in Russia.</title>
        <authorList>
            <person name="Grouzdev D.S."/>
            <person name="Tourova T.P."/>
            <person name="Goeva M.A."/>
            <person name="Babich T.L."/>
            <person name="Sokolova D.S."/>
            <person name="Abdullin R."/>
            <person name="Poltaraus A.B."/>
            <person name="Toshchakov S.V."/>
            <person name="Nazina T.N."/>
        </authorList>
    </citation>
    <scope>NUCLEOTIDE SEQUENCE [LARGE SCALE GENOMIC DNA]</scope>
    <source>
        <strain evidence="2 3">JR1/69-2-13</strain>
    </source>
</reference>
<evidence type="ECO:0000313" key="3">
    <source>
        <dbReference type="Proteomes" id="UP000234328"/>
    </source>
</evidence>
<dbReference type="Pfam" id="PF03009">
    <property type="entry name" value="GDPD"/>
    <property type="match status" value="1"/>
</dbReference>
<dbReference type="PROSITE" id="PS51704">
    <property type="entry name" value="GP_PDE"/>
    <property type="match status" value="1"/>
</dbReference>
<dbReference type="CDD" id="cd08562">
    <property type="entry name" value="GDPD_EcUgpQ_like"/>
    <property type="match status" value="1"/>
</dbReference>
<feature type="domain" description="GP-PDE" evidence="1">
    <location>
        <begin position="8"/>
        <end position="247"/>
    </location>
</feature>